<keyword evidence="3" id="KW-1185">Reference proteome</keyword>
<evidence type="ECO:0000313" key="2">
    <source>
        <dbReference type="EMBL" id="RDU35569.1"/>
    </source>
</evidence>
<proteinExistence type="predicted"/>
<name>A0A3D8GMV8_9BACI</name>
<sequence length="256" mass="30155">MAIIRTDEWLEKDWRRPEVLCERLEAYFPGGKPRGIYRELLTFGIYRPSANIGNEVRRLIEKGVWEKAEELFRKYRAKWKGPDIPIFIFPSAKKTGFLRKSAPQKSGVSYPDKLFLFLPDFEDNKELEALFVHEYHHTCRINAIGKDVRENTLLESMVMEGLAEYAVKHECGEQYQADWCSLYSEKELNQFYKILLQNNLNIKKSDKEHDRLLFGGNGIPRLLGYCYGYFLVKNYYKSHGFSVENSFQIKETSFFL</sequence>
<organism evidence="2 3">
    <name type="scientific">Neobacillus piezotolerans</name>
    <dbReference type="NCBI Taxonomy" id="2259171"/>
    <lineage>
        <taxon>Bacteria</taxon>
        <taxon>Bacillati</taxon>
        <taxon>Bacillota</taxon>
        <taxon>Bacilli</taxon>
        <taxon>Bacillales</taxon>
        <taxon>Bacillaceae</taxon>
        <taxon>Neobacillus</taxon>
    </lineage>
</organism>
<dbReference type="AlphaFoldDB" id="A0A3D8GMV8"/>
<accession>A0A3D8GMV8</accession>
<feature type="domain" description="DUF2268" evidence="1">
    <location>
        <begin position="64"/>
        <end position="253"/>
    </location>
</feature>
<dbReference type="RefSeq" id="WP_115453353.1">
    <property type="nucleotide sequence ID" value="NZ_QNQT01000009.1"/>
</dbReference>
<comment type="caution">
    <text evidence="2">The sequence shown here is derived from an EMBL/GenBank/DDBJ whole genome shotgun (WGS) entry which is preliminary data.</text>
</comment>
<dbReference type="Proteomes" id="UP000257144">
    <property type="component" value="Unassembled WGS sequence"/>
</dbReference>
<dbReference type="OrthoDB" id="2449457at2"/>
<reference evidence="2 3" key="1">
    <citation type="submission" date="2018-07" db="EMBL/GenBank/DDBJ databases">
        <title>Bacillus sp. YLB-04 draft genome sequence.</title>
        <authorList>
            <person name="Yu L."/>
            <person name="Tang X."/>
        </authorList>
    </citation>
    <scope>NUCLEOTIDE SEQUENCE [LARGE SCALE GENOMIC DNA]</scope>
    <source>
        <strain evidence="2 3">YLB-04</strain>
    </source>
</reference>
<evidence type="ECO:0000313" key="3">
    <source>
        <dbReference type="Proteomes" id="UP000257144"/>
    </source>
</evidence>
<gene>
    <name evidence="2" type="ORF">DRW41_17695</name>
</gene>
<dbReference type="InterPro" id="IPR018728">
    <property type="entry name" value="DUF2268"/>
</dbReference>
<evidence type="ECO:0000259" key="1">
    <source>
        <dbReference type="Pfam" id="PF10026"/>
    </source>
</evidence>
<dbReference type="Pfam" id="PF10026">
    <property type="entry name" value="DUF2268"/>
    <property type="match status" value="1"/>
</dbReference>
<protein>
    <recommendedName>
        <fullName evidence="1">DUF2268 domain-containing protein</fullName>
    </recommendedName>
</protein>
<dbReference type="EMBL" id="QNQT01000009">
    <property type="protein sequence ID" value="RDU35569.1"/>
    <property type="molecule type" value="Genomic_DNA"/>
</dbReference>